<organism evidence="5 6">
    <name type="scientific">Exiguobacterium indicum</name>
    <dbReference type="NCBI Taxonomy" id="296995"/>
    <lineage>
        <taxon>Bacteria</taxon>
        <taxon>Bacillati</taxon>
        <taxon>Bacillota</taxon>
        <taxon>Bacilli</taxon>
        <taxon>Bacillales</taxon>
        <taxon>Bacillales Family XII. Incertae Sedis</taxon>
        <taxon>Exiguobacterium</taxon>
    </lineage>
</organism>
<gene>
    <name evidence="5" type="ORF">RSA11_04310</name>
</gene>
<feature type="domain" description="Baseplate J-like C-terminal" evidence="4">
    <location>
        <begin position="289"/>
        <end position="374"/>
    </location>
</feature>
<evidence type="ECO:0008006" key="7">
    <source>
        <dbReference type="Google" id="ProtNLM"/>
    </source>
</evidence>
<dbReference type="InterPro" id="IPR006949">
    <property type="entry name" value="Barrel_Baseplate_J-like"/>
</dbReference>
<dbReference type="InterPro" id="IPR058531">
    <property type="entry name" value="Baseplate_J_M"/>
</dbReference>
<sequence>MALEFETEFLPAIEPKDVEEIHAEMLQVITEQDNQTDIRIGEPVWDATRPSAVIAADLSQERVDGIRAAIPQLSFGDYLDEHAKDVLPDGRKPGVKAIVPVTLSSNVALTVPQGTLLLTGNDLAFVLDADVVLTPPEEQPDPDYPIPGEATATATASEMGVIYNVVPGAINTVDGDLKDLVSVTNSIPTTAGVDQESDADLKARMLTSAQNQSGAGNPEDYKAWALEATGITKAKVFRADPSPGSVTVLVAQASGMPTAGQVAEAQSKINARASLIANNVVLAPTALPVNIAGDVVLVDGASMSDLVTSFSQALQGYLANLAFSGEVIRYTQILNLLLDQPLLVDVSGFTVNGASANLVVGVKQIATLGTVTFT</sequence>
<evidence type="ECO:0000259" key="3">
    <source>
        <dbReference type="Pfam" id="PF26078"/>
    </source>
</evidence>
<feature type="domain" description="Baseplate J-like central" evidence="3">
    <location>
        <begin position="214"/>
        <end position="274"/>
    </location>
</feature>
<comment type="caution">
    <text evidence="5">The sequence shown here is derived from an EMBL/GenBank/DDBJ whole genome shotgun (WGS) entry which is preliminary data.</text>
</comment>
<protein>
    <recommendedName>
        <fullName evidence="7">Baseplate J family protein</fullName>
    </recommendedName>
</protein>
<accession>A0AAW3MFS2</accession>
<dbReference type="Proteomes" id="UP000072605">
    <property type="component" value="Unassembled WGS sequence"/>
</dbReference>
<dbReference type="InterPro" id="IPR058530">
    <property type="entry name" value="Baseplate_J-like_C"/>
</dbReference>
<reference evidence="5 6" key="1">
    <citation type="journal article" date="2016" name="Front. Microbiol.">
        <title>Genomic Resource of Rice Seed Associated Bacteria.</title>
        <authorList>
            <person name="Midha S."/>
            <person name="Bansal K."/>
            <person name="Sharma S."/>
            <person name="Kumar N."/>
            <person name="Patil P.P."/>
            <person name="Chaudhry V."/>
            <person name="Patil P.B."/>
        </authorList>
    </citation>
    <scope>NUCLEOTIDE SEQUENCE [LARGE SCALE GENOMIC DNA]</scope>
    <source>
        <strain evidence="5 6">RSA11</strain>
    </source>
</reference>
<dbReference type="AlphaFoldDB" id="A0AAW3MFS2"/>
<name>A0AAW3MFS2_9BACL</name>
<feature type="domain" description="Baseplate protein J-like barrel" evidence="2">
    <location>
        <begin position="101"/>
        <end position="192"/>
    </location>
</feature>
<dbReference type="EMBL" id="LDQV01000012">
    <property type="protein sequence ID" value="KTR27893.1"/>
    <property type="molecule type" value="Genomic_DNA"/>
</dbReference>
<proteinExistence type="inferred from homology"/>
<evidence type="ECO:0000313" key="5">
    <source>
        <dbReference type="EMBL" id="KTR27893.1"/>
    </source>
</evidence>
<evidence type="ECO:0000313" key="6">
    <source>
        <dbReference type="Proteomes" id="UP000072605"/>
    </source>
</evidence>
<dbReference type="Pfam" id="PF04865">
    <property type="entry name" value="Baseplate_J"/>
    <property type="match status" value="1"/>
</dbReference>
<dbReference type="Pfam" id="PF26079">
    <property type="entry name" value="Baseplate_J_C"/>
    <property type="match status" value="1"/>
</dbReference>
<dbReference type="PANTHER" id="PTHR37829">
    <property type="entry name" value="PHAGE-LIKE ELEMENT PBSX PROTEIN XKDT"/>
    <property type="match status" value="1"/>
</dbReference>
<dbReference type="InterPro" id="IPR052399">
    <property type="entry name" value="Phage_Baseplate_Assmbl_Protein"/>
</dbReference>
<dbReference type="PANTHER" id="PTHR37829:SF3">
    <property type="entry name" value="PROTEIN JAYE-RELATED"/>
    <property type="match status" value="1"/>
</dbReference>
<dbReference type="Pfam" id="PF26078">
    <property type="entry name" value="Baseplate_J_M"/>
    <property type="match status" value="1"/>
</dbReference>
<evidence type="ECO:0000259" key="4">
    <source>
        <dbReference type="Pfam" id="PF26079"/>
    </source>
</evidence>
<evidence type="ECO:0000256" key="1">
    <source>
        <dbReference type="ARBA" id="ARBA00038087"/>
    </source>
</evidence>
<dbReference type="RefSeq" id="WP_058713182.1">
    <property type="nucleotide sequence ID" value="NZ_LDQV01000012.1"/>
</dbReference>
<evidence type="ECO:0000259" key="2">
    <source>
        <dbReference type="Pfam" id="PF04865"/>
    </source>
</evidence>
<comment type="similarity">
    <text evidence="1">Belongs to the Mu gp47/PBSX XkdT family.</text>
</comment>